<sequence length="150" mass="16965">MSEFLLGGGLHPWITPVVLDLVNRVFEIQSPPLTVGLQFINISLGSPRMGFGLVLKETVADRETQCIIRLAVYHDHYFFLHHKGGFFGIGPMMRWLINGERCNVFAISGYAGLWDGNTDSIINVVMYCSNPCWHVACYFPLPNRCFPESR</sequence>
<reference evidence="1 2" key="1">
    <citation type="submission" date="2015-10" db="EMBL/GenBank/DDBJ databases">
        <title>Full genome of DAOMC 229536 Phialocephala scopiformis, a fungal endophyte of spruce producing the potent anti-insectan compound rugulosin.</title>
        <authorList>
            <consortium name="DOE Joint Genome Institute"/>
            <person name="Walker A.K."/>
            <person name="Frasz S.L."/>
            <person name="Seifert K.A."/>
            <person name="Miller J.D."/>
            <person name="Mondo S.J."/>
            <person name="Labutti K."/>
            <person name="Lipzen A."/>
            <person name="Dockter R."/>
            <person name="Kennedy M."/>
            <person name="Grigoriev I.V."/>
            <person name="Spatafora J.W."/>
        </authorList>
    </citation>
    <scope>NUCLEOTIDE SEQUENCE [LARGE SCALE GENOMIC DNA]</scope>
    <source>
        <strain evidence="1 2">CBS 120377</strain>
    </source>
</reference>
<protein>
    <submittedName>
        <fullName evidence="1">Uncharacterized protein</fullName>
    </submittedName>
</protein>
<dbReference type="GeneID" id="28819744"/>
<accession>A0A194XUA9</accession>
<dbReference type="RefSeq" id="XP_018078260.1">
    <property type="nucleotide sequence ID" value="XM_018210018.1"/>
</dbReference>
<name>A0A194XUA9_MOLSC</name>
<dbReference type="InParanoid" id="A0A194XUA9"/>
<evidence type="ECO:0000313" key="2">
    <source>
        <dbReference type="Proteomes" id="UP000070700"/>
    </source>
</evidence>
<dbReference type="EMBL" id="KQ947404">
    <property type="protein sequence ID" value="KUJ23905.1"/>
    <property type="molecule type" value="Genomic_DNA"/>
</dbReference>
<gene>
    <name evidence="1" type="ORF">LY89DRAFT_5981</name>
</gene>
<organism evidence="1 2">
    <name type="scientific">Mollisia scopiformis</name>
    <name type="common">Conifer needle endophyte fungus</name>
    <name type="synonym">Phialocephala scopiformis</name>
    <dbReference type="NCBI Taxonomy" id="149040"/>
    <lineage>
        <taxon>Eukaryota</taxon>
        <taxon>Fungi</taxon>
        <taxon>Dikarya</taxon>
        <taxon>Ascomycota</taxon>
        <taxon>Pezizomycotina</taxon>
        <taxon>Leotiomycetes</taxon>
        <taxon>Helotiales</taxon>
        <taxon>Mollisiaceae</taxon>
        <taxon>Mollisia</taxon>
    </lineage>
</organism>
<dbReference type="AlphaFoldDB" id="A0A194XUA9"/>
<dbReference type="Proteomes" id="UP000070700">
    <property type="component" value="Unassembled WGS sequence"/>
</dbReference>
<dbReference type="KEGG" id="psco:LY89DRAFT_5981"/>
<keyword evidence="2" id="KW-1185">Reference proteome</keyword>
<evidence type="ECO:0000313" key="1">
    <source>
        <dbReference type="EMBL" id="KUJ23905.1"/>
    </source>
</evidence>
<proteinExistence type="predicted"/>